<evidence type="ECO:0000256" key="9">
    <source>
        <dbReference type="ARBA" id="ARBA00023012"/>
    </source>
</evidence>
<evidence type="ECO:0000256" key="3">
    <source>
        <dbReference type="ARBA" id="ARBA00012438"/>
    </source>
</evidence>
<accession>A0A939QHN4</accession>
<dbReference type="SMART" id="SM00304">
    <property type="entry name" value="HAMP"/>
    <property type="match status" value="1"/>
</dbReference>
<comment type="caution">
    <text evidence="14">The sequence shown here is derived from an EMBL/GenBank/DDBJ whole genome shotgun (WGS) entry which is preliminary data.</text>
</comment>
<evidence type="ECO:0000256" key="5">
    <source>
        <dbReference type="ARBA" id="ARBA00022679"/>
    </source>
</evidence>
<dbReference type="Gene3D" id="3.30.565.10">
    <property type="entry name" value="Histidine kinase-like ATPase, C-terminal domain"/>
    <property type="match status" value="1"/>
</dbReference>
<keyword evidence="7 14" id="KW-0418">Kinase</keyword>
<dbReference type="PANTHER" id="PTHR45436:SF5">
    <property type="entry name" value="SENSOR HISTIDINE KINASE TRCS"/>
    <property type="match status" value="1"/>
</dbReference>
<evidence type="ECO:0000256" key="1">
    <source>
        <dbReference type="ARBA" id="ARBA00000085"/>
    </source>
</evidence>
<protein>
    <recommendedName>
        <fullName evidence="3">histidine kinase</fullName>
        <ecNumber evidence="3">2.7.13.3</ecNumber>
    </recommendedName>
</protein>
<dbReference type="PROSITE" id="PS50109">
    <property type="entry name" value="HIS_KIN"/>
    <property type="match status" value="1"/>
</dbReference>
<comment type="catalytic activity">
    <reaction evidence="1">
        <text>ATP + protein L-histidine = ADP + protein N-phospho-L-histidine.</text>
        <dbReference type="EC" id="2.7.13.3"/>
    </reaction>
</comment>
<keyword evidence="8 11" id="KW-1133">Transmembrane helix</keyword>
<dbReference type="PROSITE" id="PS50885">
    <property type="entry name" value="HAMP"/>
    <property type="match status" value="1"/>
</dbReference>
<dbReference type="InterPro" id="IPR003661">
    <property type="entry name" value="HisK_dim/P_dom"/>
</dbReference>
<evidence type="ECO:0000256" key="2">
    <source>
        <dbReference type="ARBA" id="ARBA00004236"/>
    </source>
</evidence>
<dbReference type="CDD" id="cd00082">
    <property type="entry name" value="HisKA"/>
    <property type="match status" value="1"/>
</dbReference>
<dbReference type="InterPro" id="IPR003594">
    <property type="entry name" value="HATPase_dom"/>
</dbReference>
<evidence type="ECO:0000256" key="11">
    <source>
        <dbReference type="SAM" id="Phobius"/>
    </source>
</evidence>
<dbReference type="Pfam" id="PF02518">
    <property type="entry name" value="HATPase_c"/>
    <property type="match status" value="1"/>
</dbReference>
<feature type="transmembrane region" description="Helical" evidence="11">
    <location>
        <begin position="148"/>
        <end position="173"/>
    </location>
</feature>
<dbReference type="SUPFAM" id="SSF158472">
    <property type="entry name" value="HAMP domain-like"/>
    <property type="match status" value="1"/>
</dbReference>
<dbReference type="SUPFAM" id="SSF55874">
    <property type="entry name" value="ATPase domain of HSP90 chaperone/DNA topoisomerase II/histidine kinase"/>
    <property type="match status" value="1"/>
</dbReference>
<dbReference type="InterPro" id="IPR036097">
    <property type="entry name" value="HisK_dim/P_sf"/>
</dbReference>
<evidence type="ECO:0000256" key="4">
    <source>
        <dbReference type="ARBA" id="ARBA00022553"/>
    </source>
</evidence>
<evidence type="ECO:0000259" key="12">
    <source>
        <dbReference type="PROSITE" id="PS50109"/>
    </source>
</evidence>
<keyword evidence="6 11" id="KW-0812">Transmembrane</keyword>
<feature type="transmembrane region" description="Helical" evidence="11">
    <location>
        <begin position="12"/>
        <end position="39"/>
    </location>
</feature>
<evidence type="ECO:0000259" key="13">
    <source>
        <dbReference type="PROSITE" id="PS50885"/>
    </source>
</evidence>
<keyword evidence="9" id="KW-0902">Two-component regulatory system</keyword>
<dbReference type="Pfam" id="PF00672">
    <property type="entry name" value="HAMP"/>
    <property type="match status" value="1"/>
</dbReference>
<comment type="subcellular location">
    <subcellularLocation>
        <location evidence="2">Cell membrane</location>
    </subcellularLocation>
</comment>
<dbReference type="AlphaFoldDB" id="A0A939QHN4"/>
<dbReference type="InterPro" id="IPR005467">
    <property type="entry name" value="His_kinase_dom"/>
</dbReference>
<dbReference type="Proteomes" id="UP000668403">
    <property type="component" value="Unassembled WGS sequence"/>
</dbReference>
<dbReference type="Gene3D" id="6.10.340.10">
    <property type="match status" value="1"/>
</dbReference>
<dbReference type="Pfam" id="PF00512">
    <property type="entry name" value="HisKA"/>
    <property type="match status" value="1"/>
</dbReference>
<keyword evidence="4" id="KW-0597">Phosphoprotein</keyword>
<evidence type="ECO:0000256" key="6">
    <source>
        <dbReference type="ARBA" id="ARBA00022692"/>
    </source>
</evidence>
<dbReference type="InterPro" id="IPR050428">
    <property type="entry name" value="TCS_sensor_his_kinase"/>
</dbReference>
<dbReference type="SUPFAM" id="SSF47384">
    <property type="entry name" value="Homodimeric domain of signal transducing histidine kinase"/>
    <property type="match status" value="1"/>
</dbReference>
<sequence length="443" mass="46662">MAERRPRRAWSVRTRITVVAVAVVAALLGIGAVGTVWTIDRVLTDQISAQLDEDLDAIADAVEAGGASAVSDQDDDVLIALHTGARTVVNDEDAIDLPAPNDIGDRTEGQVDDDPVLILTEELGGDLGTLVIARSTEEVGDAVRATTMVLAVAVPVAVALIGIVVWGVAARALGPVDRIRRQVDQVGADTLDQRVPRTGNDDEIDRLASTMNRMLDRVEEGYRTRQRFVSDASHELRSPLATMRQYAELARAHPTSAPPDELADVVLGEGARMQEIVEGLLLLAKLDEGSAQSGARGDVDLDDLALAEVSRIRALGTASTDGGGIGPARVSGDGRLLARAVRNLVDNAVRHARSTISVGTSTAGSAAMLWVDDDGSGVPETERERVFERFTRLDDARSRDAGGSGLGLAIVAEIVRAHGGTVRVETAPLSGARFVIVLPASAE</sequence>
<dbReference type="GO" id="GO:0000155">
    <property type="term" value="F:phosphorelay sensor kinase activity"/>
    <property type="evidence" value="ECO:0007669"/>
    <property type="project" value="InterPro"/>
</dbReference>
<gene>
    <name evidence="14" type="ORF">J4H85_09695</name>
</gene>
<feature type="domain" description="HAMP" evidence="13">
    <location>
        <begin position="170"/>
        <end position="223"/>
    </location>
</feature>
<dbReference type="GO" id="GO:0005886">
    <property type="term" value="C:plasma membrane"/>
    <property type="evidence" value="ECO:0007669"/>
    <property type="project" value="UniProtKB-SubCell"/>
</dbReference>
<organism evidence="14 15">
    <name type="scientific">Leucobacter tardus</name>
    <dbReference type="NCBI Taxonomy" id="501483"/>
    <lineage>
        <taxon>Bacteria</taxon>
        <taxon>Bacillati</taxon>
        <taxon>Actinomycetota</taxon>
        <taxon>Actinomycetes</taxon>
        <taxon>Micrococcales</taxon>
        <taxon>Microbacteriaceae</taxon>
        <taxon>Leucobacter</taxon>
    </lineage>
</organism>
<keyword evidence="5" id="KW-0808">Transferase</keyword>
<dbReference type="SMART" id="SM00387">
    <property type="entry name" value="HATPase_c"/>
    <property type="match status" value="1"/>
</dbReference>
<evidence type="ECO:0000313" key="15">
    <source>
        <dbReference type="Proteomes" id="UP000668403"/>
    </source>
</evidence>
<dbReference type="SMART" id="SM00388">
    <property type="entry name" value="HisKA"/>
    <property type="match status" value="1"/>
</dbReference>
<dbReference type="CDD" id="cd06225">
    <property type="entry name" value="HAMP"/>
    <property type="match status" value="1"/>
</dbReference>
<evidence type="ECO:0000313" key="14">
    <source>
        <dbReference type="EMBL" id="MBO2990263.1"/>
    </source>
</evidence>
<dbReference type="EMBL" id="JAGFBF010000005">
    <property type="protein sequence ID" value="MBO2990263.1"/>
    <property type="molecule type" value="Genomic_DNA"/>
</dbReference>
<dbReference type="PANTHER" id="PTHR45436">
    <property type="entry name" value="SENSOR HISTIDINE KINASE YKOH"/>
    <property type="match status" value="1"/>
</dbReference>
<dbReference type="InterPro" id="IPR036890">
    <property type="entry name" value="HATPase_C_sf"/>
</dbReference>
<dbReference type="Gene3D" id="1.10.287.130">
    <property type="match status" value="1"/>
</dbReference>
<reference evidence="14" key="1">
    <citation type="submission" date="2021-03" db="EMBL/GenBank/DDBJ databases">
        <title>Leucobacter chromiisoli sp. nov., isolated from chromium-containing soil of chemical plant.</title>
        <authorList>
            <person name="Xu Z."/>
        </authorList>
    </citation>
    <scope>NUCLEOTIDE SEQUENCE</scope>
    <source>
        <strain evidence="14">K 70/01</strain>
    </source>
</reference>
<keyword evidence="10 11" id="KW-0472">Membrane</keyword>
<proteinExistence type="predicted"/>
<dbReference type="PRINTS" id="PR00344">
    <property type="entry name" value="BCTRLSENSOR"/>
</dbReference>
<keyword evidence="15" id="KW-1185">Reference proteome</keyword>
<evidence type="ECO:0000256" key="8">
    <source>
        <dbReference type="ARBA" id="ARBA00022989"/>
    </source>
</evidence>
<dbReference type="InterPro" id="IPR003660">
    <property type="entry name" value="HAMP_dom"/>
</dbReference>
<dbReference type="InterPro" id="IPR004358">
    <property type="entry name" value="Sig_transdc_His_kin-like_C"/>
</dbReference>
<evidence type="ECO:0000256" key="10">
    <source>
        <dbReference type="ARBA" id="ARBA00023136"/>
    </source>
</evidence>
<evidence type="ECO:0000256" key="7">
    <source>
        <dbReference type="ARBA" id="ARBA00022777"/>
    </source>
</evidence>
<name>A0A939QHN4_9MICO</name>
<feature type="domain" description="Histidine kinase" evidence="12">
    <location>
        <begin position="231"/>
        <end position="442"/>
    </location>
</feature>
<dbReference type="EC" id="2.7.13.3" evidence="3"/>